<keyword evidence="5" id="KW-1185">Reference proteome</keyword>
<dbReference type="HOGENOM" id="CLU_000288_57_18_1"/>
<proteinExistence type="predicted"/>
<evidence type="ECO:0000256" key="3">
    <source>
        <dbReference type="PROSITE-ProRule" id="PRU00221"/>
    </source>
</evidence>
<keyword evidence="2" id="KW-0677">Repeat</keyword>
<accession>A0A0D0A6N8</accession>
<dbReference type="InterPro" id="IPR019775">
    <property type="entry name" value="WD40_repeat_CS"/>
</dbReference>
<feature type="repeat" description="WD" evidence="3">
    <location>
        <begin position="17"/>
        <end position="58"/>
    </location>
</feature>
<dbReference type="PANTHER" id="PTHR19848">
    <property type="entry name" value="WD40 REPEAT PROTEIN"/>
    <property type="match status" value="1"/>
</dbReference>
<protein>
    <submittedName>
        <fullName evidence="4">Unplaced genomic scaffold CY34scaffold_37, whole genome shotgun sequence</fullName>
    </submittedName>
</protein>
<dbReference type="Proteomes" id="UP000054485">
    <property type="component" value="Unassembled WGS sequence"/>
</dbReference>
<dbReference type="InterPro" id="IPR001680">
    <property type="entry name" value="WD40_rpt"/>
</dbReference>
<feature type="repeat" description="WD" evidence="3">
    <location>
        <begin position="60"/>
        <end position="101"/>
    </location>
</feature>
<keyword evidence="1 3" id="KW-0853">WD repeat</keyword>
<name>A0A0D0A6N8_9AGAM</name>
<feature type="non-terminal residue" evidence="4">
    <location>
        <position position="131"/>
    </location>
</feature>
<dbReference type="InterPro" id="IPR015943">
    <property type="entry name" value="WD40/YVTN_repeat-like_dom_sf"/>
</dbReference>
<reference evidence="5" key="2">
    <citation type="submission" date="2015-01" db="EMBL/GenBank/DDBJ databases">
        <title>Evolutionary Origins and Diversification of the Mycorrhizal Mutualists.</title>
        <authorList>
            <consortium name="DOE Joint Genome Institute"/>
            <consortium name="Mycorrhizal Genomics Consortium"/>
            <person name="Kohler A."/>
            <person name="Kuo A."/>
            <person name="Nagy L.G."/>
            <person name="Floudas D."/>
            <person name="Copeland A."/>
            <person name="Barry K.W."/>
            <person name="Cichocki N."/>
            <person name="Veneault-Fourrey C."/>
            <person name="LaButti K."/>
            <person name="Lindquist E.A."/>
            <person name="Lipzen A."/>
            <person name="Lundell T."/>
            <person name="Morin E."/>
            <person name="Murat C."/>
            <person name="Riley R."/>
            <person name="Ohm R."/>
            <person name="Sun H."/>
            <person name="Tunlid A."/>
            <person name="Henrissat B."/>
            <person name="Grigoriev I.V."/>
            <person name="Hibbett D.S."/>
            <person name="Martin F."/>
        </authorList>
    </citation>
    <scope>NUCLEOTIDE SEQUENCE [LARGE SCALE GENOMIC DNA]</scope>
    <source>
        <strain evidence="5">UH-Slu-Lm8-n1</strain>
    </source>
</reference>
<dbReference type="Pfam" id="PF00400">
    <property type="entry name" value="WD40"/>
    <property type="match status" value="3"/>
</dbReference>
<dbReference type="SMART" id="SM00320">
    <property type="entry name" value="WD40"/>
    <property type="match status" value="3"/>
</dbReference>
<dbReference type="EMBL" id="KN835168">
    <property type="protein sequence ID" value="KIK45765.1"/>
    <property type="molecule type" value="Genomic_DNA"/>
</dbReference>
<evidence type="ECO:0000313" key="4">
    <source>
        <dbReference type="EMBL" id="KIK45765.1"/>
    </source>
</evidence>
<dbReference type="InParanoid" id="A0A0D0A6N8"/>
<dbReference type="InterPro" id="IPR036322">
    <property type="entry name" value="WD40_repeat_dom_sf"/>
</dbReference>
<dbReference type="PANTHER" id="PTHR19848:SF8">
    <property type="entry name" value="F-BOX AND WD REPEAT DOMAIN CONTAINING 7"/>
    <property type="match status" value="1"/>
</dbReference>
<dbReference type="PROSITE" id="PS50294">
    <property type="entry name" value="WD_REPEATS_REGION"/>
    <property type="match status" value="1"/>
</dbReference>
<dbReference type="AlphaFoldDB" id="A0A0D0A6N8"/>
<dbReference type="OrthoDB" id="2662816at2759"/>
<dbReference type="PROSITE" id="PS50082">
    <property type="entry name" value="WD_REPEATS_2"/>
    <property type="match status" value="2"/>
</dbReference>
<dbReference type="STRING" id="930992.A0A0D0A6N8"/>
<evidence type="ECO:0000256" key="2">
    <source>
        <dbReference type="ARBA" id="ARBA00022737"/>
    </source>
</evidence>
<organism evidence="4 5">
    <name type="scientific">Suillus luteus UH-Slu-Lm8-n1</name>
    <dbReference type="NCBI Taxonomy" id="930992"/>
    <lineage>
        <taxon>Eukaryota</taxon>
        <taxon>Fungi</taxon>
        <taxon>Dikarya</taxon>
        <taxon>Basidiomycota</taxon>
        <taxon>Agaricomycotina</taxon>
        <taxon>Agaricomycetes</taxon>
        <taxon>Agaricomycetidae</taxon>
        <taxon>Boletales</taxon>
        <taxon>Suillineae</taxon>
        <taxon>Suillaceae</taxon>
        <taxon>Suillus</taxon>
    </lineage>
</organism>
<reference evidence="4 5" key="1">
    <citation type="submission" date="2014-04" db="EMBL/GenBank/DDBJ databases">
        <authorList>
            <consortium name="DOE Joint Genome Institute"/>
            <person name="Kuo A."/>
            <person name="Ruytinx J."/>
            <person name="Rineau F."/>
            <person name="Colpaert J."/>
            <person name="Kohler A."/>
            <person name="Nagy L.G."/>
            <person name="Floudas D."/>
            <person name="Copeland A."/>
            <person name="Barry K.W."/>
            <person name="Cichocki N."/>
            <person name="Veneault-Fourrey C."/>
            <person name="LaButti K."/>
            <person name="Lindquist E.A."/>
            <person name="Lipzen A."/>
            <person name="Lundell T."/>
            <person name="Morin E."/>
            <person name="Murat C."/>
            <person name="Sun H."/>
            <person name="Tunlid A."/>
            <person name="Henrissat B."/>
            <person name="Grigoriev I.V."/>
            <person name="Hibbett D.S."/>
            <person name="Martin F."/>
            <person name="Nordberg H.P."/>
            <person name="Cantor M.N."/>
            <person name="Hua S.X."/>
        </authorList>
    </citation>
    <scope>NUCLEOTIDE SEQUENCE [LARGE SCALE GENOMIC DNA]</scope>
    <source>
        <strain evidence="4 5">UH-Slu-Lm8-n1</strain>
    </source>
</reference>
<evidence type="ECO:0000256" key="1">
    <source>
        <dbReference type="ARBA" id="ARBA00022574"/>
    </source>
</evidence>
<sequence>MSSSTSQMPAIMPHQTMQGHTKEVRGVVHLPGERQIITCSWDGSLRLWDLENGTQIGKKWRDGNDALWSMALSPNGKIIATGSGSGDLTLWDVETRKLIAKWTGHTWGVGALCWSADGELASGCWNGTARI</sequence>
<evidence type="ECO:0000313" key="5">
    <source>
        <dbReference type="Proteomes" id="UP000054485"/>
    </source>
</evidence>
<dbReference type="Gene3D" id="2.130.10.10">
    <property type="entry name" value="YVTN repeat-like/Quinoprotein amine dehydrogenase"/>
    <property type="match status" value="1"/>
</dbReference>
<dbReference type="PROSITE" id="PS00678">
    <property type="entry name" value="WD_REPEATS_1"/>
    <property type="match status" value="1"/>
</dbReference>
<gene>
    <name evidence="4" type="ORF">CY34DRAFT_801233</name>
</gene>
<dbReference type="SUPFAM" id="SSF50978">
    <property type="entry name" value="WD40 repeat-like"/>
    <property type="match status" value="1"/>
</dbReference>